<organism evidence="14 15">
    <name type="scientific">Trichinella murrelli</name>
    <dbReference type="NCBI Taxonomy" id="144512"/>
    <lineage>
        <taxon>Eukaryota</taxon>
        <taxon>Metazoa</taxon>
        <taxon>Ecdysozoa</taxon>
        <taxon>Nematoda</taxon>
        <taxon>Enoplea</taxon>
        <taxon>Dorylaimia</taxon>
        <taxon>Trichinellida</taxon>
        <taxon>Trichinellidae</taxon>
        <taxon>Trichinella</taxon>
    </lineage>
</organism>
<dbReference type="GO" id="GO:0035567">
    <property type="term" value="P:non-canonical Wnt signaling pathway"/>
    <property type="evidence" value="ECO:0007669"/>
    <property type="project" value="TreeGrafter"/>
</dbReference>
<dbReference type="Gene3D" id="1.10.2000.10">
    <property type="entry name" value="Frizzled cysteine-rich domain"/>
    <property type="match status" value="1"/>
</dbReference>
<dbReference type="AlphaFoldDB" id="A0A0V0TCZ9"/>
<feature type="transmembrane region" description="Helical" evidence="11">
    <location>
        <begin position="322"/>
        <end position="342"/>
    </location>
</feature>
<evidence type="ECO:0000259" key="13">
    <source>
        <dbReference type="PROSITE" id="PS50261"/>
    </source>
</evidence>
<comment type="caution">
    <text evidence="9">Lacks conserved residue(s) required for the propagation of feature annotation.</text>
</comment>
<dbReference type="Gene3D" id="1.20.1070.10">
    <property type="entry name" value="Rhodopsin 7-helix transmembrane proteins"/>
    <property type="match status" value="1"/>
</dbReference>
<feature type="disulfide bond" evidence="9">
    <location>
        <begin position="132"/>
        <end position="170"/>
    </location>
</feature>
<dbReference type="SMART" id="SM00063">
    <property type="entry name" value="FRI"/>
    <property type="match status" value="1"/>
</dbReference>
<feature type="domain" description="G-protein coupled receptors family 2 profile 2" evidence="13">
    <location>
        <begin position="286"/>
        <end position="600"/>
    </location>
</feature>
<dbReference type="PRINTS" id="PR00489">
    <property type="entry name" value="FRIZZLED"/>
</dbReference>
<evidence type="ECO:0000256" key="2">
    <source>
        <dbReference type="ARBA" id="ARBA00008077"/>
    </source>
</evidence>
<dbReference type="Pfam" id="PF01392">
    <property type="entry name" value="Fz"/>
    <property type="match status" value="1"/>
</dbReference>
<evidence type="ECO:0000256" key="4">
    <source>
        <dbReference type="ARBA" id="ARBA00022692"/>
    </source>
</evidence>
<evidence type="ECO:0000256" key="10">
    <source>
        <dbReference type="SAM" id="MobiDB-lite"/>
    </source>
</evidence>
<dbReference type="STRING" id="144512.A0A0V0TCZ9"/>
<keyword evidence="7 9" id="KW-1015">Disulfide bond</keyword>
<dbReference type="GO" id="GO:0016020">
    <property type="term" value="C:membrane"/>
    <property type="evidence" value="ECO:0007669"/>
    <property type="project" value="UniProtKB-SubCell"/>
</dbReference>
<feature type="disulfide bond" evidence="9">
    <location>
        <begin position="87"/>
        <end position="148"/>
    </location>
</feature>
<proteinExistence type="inferred from homology"/>
<dbReference type="InterPro" id="IPR020067">
    <property type="entry name" value="Frizzled_dom"/>
</dbReference>
<sequence length="678" mass="76164">MSRETTEIDAQIKGRTSKGRAVLSWLLAASMTATSRRCALSTRQSLLLARQSVIATLEKKPMKKLYCFLIVVICNLSICTMSSFRSCERIMVPLCKDMPYNLTRLPNLMGDTDQNSVAQSLLDFEPLVNIKCSKNLRFFLCSVFTPMCTEAMDEPITSCRSVCQEVERSCAPLLSNFGLAWPALLNCSQFPAQNSEPPCMDPSPSKQKEDTLRKDSRTKLNLSKQTSAIDRMAPSSEFPSTAVAVAASISCGPQFVHIDRHEMQYHKCVLRCNQDWMFTEEQKNFAQVWMAIWASVCFLSTGFTVMTFLLDTSRFTYPKRPIVFIAICYCATSVGYLLRLLVGREAAGCQQLDSGQSVLVSHSLSNAVCVVTFILLYYFGLASAVWWLILTMTWYLAAGRKWSQEAIARLSSTFHIIAWVIPASLTVTLLVTHELEASELTSMCFVCLHSSSALFGFVVGPVAVFSAIGICFMVAGIVSMVRISREMRFRICDTDLQKLRKLMTKVCVFSLLYVVLTLIVVVCSVYEKFFDEEWLSSQFECRPQSFKDATTGVGLRHCNMSGMGSLSPPAVEIYMLKVFISLTVGIMSSMWIWSKKTLLMWHHFFCEKLFSNPVAKSGPAQYAQGSSSLHHPSQDRPGILNPEVSAKVQQLIKKKFSTKSITVHRFQRKIIVIREYNN</sequence>
<evidence type="ECO:0000313" key="15">
    <source>
        <dbReference type="Proteomes" id="UP000055048"/>
    </source>
</evidence>
<dbReference type="PROSITE" id="PS50261">
    <property type="entry name" value="G_PROTEIN_RECEP_F2_4"/>
    <property type="match status" value="1"/>
</dbReference>
<keyword evidence="8" id="KW-0675">Receptor</keyword>
<dbReference type="PANTHER" id="PTHR11309">
    <property type="entry name" value="FRIZZLED"/>
    <property type="match status" value="1"/>
</dbReference>
<feature type="transmembrane region" description="Helical" evidence="11">
    <location>
        <begin position="65"/>
        <end position="84"/>
    </location>
</feature>
<reference evidence="14 15" key="1">
    <citation type="submission" date="2015-01" db="EMBL/GenBank/DDBJ databases">
        <title>Evolution of Trichinella species and genotypes.</title>
        <authorList>
            <person name="Korhonen P.K."/>
            <person name="Edoardo P."/>
            <person name="Giuseppe L.R."/>
            <person name="Gasser R.B."/>
        </authorList>
    </citation>
    <scope>NUCLEOTIDE SEQUENCE [LARGE SCALE GENOMIC DNA]</scope>
    <source>
        <strain evidence="14">ISS417</strain>
    </source>
</reference>
<dbReference type="InterPro" id="IPR036790">
    <property type="entry name" value="Frizzled_dom_sf"/>
</dbReference>
<dbReference type="SUPFAM" id="SSF63501">
    <property type="entry name" value="Frizzled cysteine-rich domain"/>
    <property type="match status" value="1"/>
</dbReference>
<evidence type="ECO:0000256" key="1">
    <source>
        <dbReference type="ARBA" id="ARBA00004141"/>
    </source>
</evidence>
<evidence type="ECO:0000256" key="8">
    <source>
        <dbReference type="ARBA" id="ARBA00023170"/>
    </source>
</evidence>
<accession>A0A0V0TCZ9</accession>
<dbReference type="Pfam" id="PF01534">
    <property type="entry name" value="Frizzled"/>
    <property type="match status" value="1"/>
</dbReference>
<keyword evidence="4 11" id="KW-0812">Transmembrane</keyword>
<dbReference type="PANTHER" id="PTHR11309:SF99">
    <property type="entry name" value="FRIZZLED-4"/>
    <property type="match status" value="1"/>
</dbReference>
<feature type="disulfide bond" evidence="9">
    <location>
        <begin position="163"/>
        <end position="187"/>
    </location>
</feature>
<evidence type="ECO:0000256" key="5">
    <source>
        <dbReference type="ARBA" id="ARBA00022989"/>
    </source>
</evidence>
<dbReference type="Proteomes" id="UP000055048">
    <property type="component" value="Unassembled WGS sequence"/>
</dbReference>
<evidence type="ECO:0000256" key="7">
    <source>
        <dbReference type="ARBA" id="ARBA00023157"/>
    </source>
</evidence>
<feature type="transmembrane region" description="Helical" evidence="11">
    <location>
        <begin position="453"/>
        <end position="481"/>
    </location>
</feature>
<dbReference type="InterPro" id="IPR000539">
    <property type="entry name" value="Frizzled/Smoothened_7TM"/>
</dbReference>
<dbReference type="GO" id="GO:0060070">
    <property type="term" value="P:canonical Wnt signaling pathway"/>
    <property type="evidence" value="ECO:0007669"/>
    <property type="project" value="TreeGrafter"/>
</dbReference>
<evidence type="ECO:0000313" key="14">
    <source>
        <dbReference type="EMBL" id="KRX36908.1"/>
    </source>
</evidence>
<dbReference type="GO" id="GO:0004888">
    <property type="term" value="F:transmembrane signaling receptor activity"/>
    <property type="evidence" value="ECO:0007669"/>
    <property type="project" value="InterPro"/>
</dbReference>
<feature type="transmembrane region" description="Helical" evidence="11">
    <location>
        <begin position="502"/>
        <end position="527"/>
    </location>
</feature>
<dbReference type="InterPro" id="IPR015526">
    <property type="entry name" value="Frizzled/SFRP"/>
</dbReference>
<evidence type="ECO:0000256" key="11">
    <source>
        <dbReference type="SAM" id="Phobius"/>
    </source>
</evidence>
<feature type="transmembrane region" description="Helical" evidence="11">
    <location>
        <begin position="288"/>
        <end position="310"/>
    </location>
</feature>
<dbReference type="EMBL" id="JYDJ01000337">
    <property type="protein sequence ID" value="KRX36908.1"/>
    <property type="molecule type" value="Genomic_DNA"/>
</dbReference>
<feature type="region of interest" description="Disordered" evidence="10">
    <location>
        <begin position="195"/>
        <end position="217"/>
    </location>
</feature>
<evidence type="ECO:0000256" key="9">
    <source>
        <dbReference type="PROSITE-ProRule" id="PRU00090"/>
    </source>
</evidence>
<keyword evidence="15" id="KW-1185">Reference proteome</keyword>
<keyword evidence="6 11" id="KW-0472">Membrane</keyword>
<name>A0A0V0TCZ9_9BILA</name>
<dbReference type="SMART" id="SM01330">
    <property type="entry name" value="Frizzled"/>
    <property type="match status" value="1"/>
</dbReference>
<keyword evidence="3" id="KW-0217">Developmental protein</keyword>
<dbReference type="OrthoDB" id="5959102at2759"/>
<comment type="caution">
    <text evidence="14">The sequence shown here is derived from an EMBL/GenBank/DDBJ whole genome shotgun (WGS) entry which is preliminary data.</text>
</comment>
<feature type="transmembrane region" description="Helical" evidence="11">
    <location>
        <begin position="573"/>
        <end position="593"/>
    </location>
</feature>
<feature type="transmembrane region" description="Helical" evidence="11">
    <location>
        <begin position="410"/>
        <end position="433"/>
    </location>
</feature>
<comment type="subcellular location">
    <subcellularLocation>
        <location evidence="1">Membrane</location>
        <topology evidence="1">Multi-pass membrane protein</topology>
    </subcellularLocation>
</comment>
<protein>
    <submittedName>
        <fullName evidence="14">Frizzled-10-A</fullName>
    </submittedName>
</protein>
<dbReference type="CDD" id="cd15909">
    <property type="entry name" value="7tmF_FZD4_9_10-like"/>
    <property type="match status" value="1"/>
</dbReference>
<feature type="transmembrane region" description="Helical" evidence="11">
    <location>
        <begin position="362"/>
        <end position="389"/>
    </location>
</feature>
<keyword evidence="5 11" id="KW-1133">Transmembrane helix</keyword>
<feature type="compositionally biased region" description="Basic and acidic residues" evidence="10">
    <location>
        <begin position="206"/>
        <end position="217"/>
    </location>
</feature>
<gene>
    <name evidence="14" type="primary">fzd10-a</name>
    <name evidence="14" type="ORF">T05_9023</name>
</gene>
<evidence type="ECO:0000256" key="6">
    <source>
        <dbReference type="ARBA" id="ARBA00023136"/>
    </source>
</evidence>
<feature type="disulfide bond" evidence="9">
    <location>
        <begin position="95"/>
        <end position="141"/>
    </location>
</feature>
<feature type="domain" description="FZ" evidence="12">
    <location>
        <begin position="82"/>
        <end position="202"/>
    </location>
</feature>
<evidence type="ECO:0000259" key="12">
    <source>
        <dbReference type="PROSITE" id="PS50038"/>
    </source>
</evidence>
<dbReference type="GO" id="GO:0005615">
    <property type="term" value="C:extracellular space"/>
    <property type="evidence" value="ECO:0007669"/>
    <property type="project" value="TreeGrafter"/>
</dbReference>
<dbReference type="InterPro" id="IPR017981">
    <property type="entry name" value="GPCR_2-like_7TM"/>
</dbReference>
<dbReference type="GO" id="GO:0017147">
    <property type="term" value="F:Wnt-protein binding"/>
    <property type="evidence" value="ECO:0007669"/>
    <property type="project" value="TreeGrafter"/>
</dbReference>
<dbReference type="PROSITE" id="PS50038">
    <property type="entry name" value="FZ"/>
    <property type="match status" value="1"/>
</dbReference>
<evidence type="ECO:0000256" key="3">
    <source>
        <dbReference type="ARBA" id="ARBA00022473"/>
    </source>
</evidence>
<comment type="similarity">
    <text evidence="2">Belongs to the G-protein coupled receptor Fz/Smo family.</text>
</comment>